<dbReference type="InterPro" id="IPR012337">
    <property type="entry name" value="RNaseH-like_sf"/>
</dbReference>
<name>A0AAW2TNB4_9LAMI</name>
<dbReference type="CDD" id="cd06222">
    <property type="entry name" value="RNase_H_like"/>
    <property type="match status" value="1"/>
</dbReference>
<dbReference type="SUPFAM" id="SSF53098">
    <property type="entry name" value="Ribonuclease H-like"/>
    <property type="match status" value="1"/>
</dbReference>
<dbReference type="InterPro" id="IPR002156">
    <property type="entry name" value="RNaseH_domain"/>
</dbReference>
<dbReference type="GO" id="GO:0003676">
    <property type="term" value="F:nucleic acid binding"/>
    <property type="evidence" value="ECO:0007669"/>
    <property type="project" value="InterPro"/>
</dbReference>
<comment type="caution">
    <text evidence="2">The sequence shown here is derived from an EMBL/GenBank/DDBJ whole genome shotgun (WGS) entry which is preliminary data.</text>
</comment>
<organism evidence="2">
    <name type="scientific">Sesamum latifolium</name>
    <dbReference type="NCBI Taxonomy" id="2727402"/>
    <lineage>
        <taxon>Eukaryota</taxon>
        <taxon>Viridiplantae</taxon>
        <taxon>Streptophyta</taxon>
        <taxon>Embryophyta</taxon>
        <taxon>Tracheophyta</taxon>
        <taxon>Spermatophyta</taxon>
        <taxon>Magnoliopsida</taxon>
        <taxon>eudicotyledons</taxon>
        <taxon>Gunneridae</taxon>
        <taxon>Pentapetalae</taxon>
        <taxon>asterids</taxon>
        <taxon>lamiids</taxon>
        <taxon>Lamiales</taxon>
        <taxon>Pedaliaceae</taxon>
        <taxon>Sesamum</taxon>
    </lineage>
</organism>
<gene>
    <name evidence="2" type="ORF">Slati_3955900</name>
</gene>
<reference evidence="2" key="2">
    <citation type="journal article" date="2024" name="Plant">
        <title>Genomic evolution and insights into agronomic trait innovations of Sesamum species.</title>
        <authorList>
            <person name="Miao H."/>
            <person name="Wang L."/>
            <person name="Qu L."/>
            <person name="Liu H."/>
            <person name="Sun Y."/>
            <person name="Le M."/>
            <person name="Wang Q."/>
            <person name="Wei S."/>
            <person name="Zheng Y."/>
            <person name="Lin W."/>
            <person name="Duan Y."/>
            <person name="Cao H."/>
            <person name="Xiong S."/>
            <person name="Wang X."/>
            <person name="Wei L."/>
            <person name="Li C."/>
            <person name="Ma Q."/>
            <person name="Ju M."/>
            <person name="Zhao R."/>
            <person name="Li G."/>
            <person name="Mu C."/>
            <person name="Tian Q."/>
            <person name="Mei H."/>
            <person name="Zhang T."/>
            <person name="Gao T."/>
            <person name="Zhang H."/>
        </authorList>
    </citation>
    <scope>NUCLEOTIDE SEQUENCE</scope>
    <source>
        <strain evidence="2">KEN1</strain>
    </source>
</reference>
<dbReference type="PANTHER" id="PTHR47723">
    <property type="entry name" value="OS05G0353850 PROTEIN"/>
    <property type="match status" value="1"/>
</dbReference>
<sequence length="213" mass="24761">MMHFWRASSPYATRGHVRLLIPMLILWLTWKLRNDVKFNDANFSARKIIKGVISYLWKIHKAGGWSATNWKGDLDVALKLGFKINMPRAPLPKLICWIPLDCKWWKLNYDGASKGNRSLAGAGGLARDCQGNLIFAFYDFLDVQTNIYAKLFVVVRGLQLARERGCRQIWVEMDTMVVLRLILKDEGDWRLQMLLTRLRVMRRGMDLLFTCLL</sequence>
<dbReference type="PANTHER" id="PTHR47723:SF19">
    <property type="entry name" value="POLYNUCLEOTIDYL TRANSFERASE, RIBONUCLEASE H-LIKE SUPERFAMILY PROTEIN"/>
    <property type="match status" value="1"/>
</dbReference>
<accession>A0AAW2TNB4</accession>
<dbReference type="AlphaFoldDB" id="A0AAW2TNB4"/>
<dbReference type="InterPro" id="IPR044730">
    <property type="entry name" value="RNase_H-like_dom_plant"/>
</dbReference>
<proteinExistence type="predicted"/>
<dbReference type="InterPro" id="IPR053151">
    <property type="entry name" value="RNase_H-like"/>
</dbReference>
<dbReference type="InterPro" id="IPR036397">
    <property type="entry name" value="RNaseH_sf"/>
</dbReference>
<reference evidence="2" key="1">
    <citation type="submission" date="2020-06" db="EMBL/GenBank/DDBJ databases">
        <authorList>
            <person name="Li T."/>
            <person name="Hu X."/>
            <person name="Zhang T."/>
            <person name="Song X."/>
            <person name="Zhang H."/>
            <person name="Dai N."/>
            <person name="Sheng W."/>
            <person name="Hou X."/>
            <person name="Wei L."/>
        </authorList>
    </citation>
    <scope>NUCLEOTIDE SEQUENCE</scope>
    <source>
        <strain evidence="2">KEN1</strain>
        <tissue evidence="2">Leaf</tissue>
    </source>
</reference>
<dbReference type="EMBL" id="JACGWN010000014">
    <property type="protein sequence ID" value="KAL0406420.1"/>
    <property type="molecule type" value="Genomic_DNA"/>
</dbReference>
<protein>
    <recommendedName>
        <fullName evidence="1">RNase H type-1 domain-containing protein</fullName>
    </recommendedName>
</protein>
<evidence type="ECO:0000313" key="2">
    <source>
        <dbReference type="EMBL" id="KAL0406420.1"/>
    </source>
</evidence>
<feature type="domain" description="RNase H type-1" evidence="1">
    <location>
        <begin position="108"/>
        <end position="196"/>
    </location>
</feature>
<dbReference type="Pfam" id="PF13456">
    <property type="entry name" value="RVT_3"/>
    <property type="match status" value="1"/>
</dbReference>
<evidence type="ECO:0000259" key="1">
    <source>
        <dbReference type="Pfam" id="PF13456"/>
    </source>
</evidence>
<dbReference type="Gene3D" id="3.30.420.10">
    <property type="entry name" value="Ribonuclease H-like superfamily/Ribonuclease H"/>
    <property type="match status" value="1"/>
</dbReference>
<dbReference type="GO" id="GO:0004523">
    <property type="term" value="F:RNA-DNA hybrid ribonuclease activity"/>
    <property type="evidence" value="ECO:0007669"/>
    <property type="project" value="InterPro"/>
</dbReference>